<protein>
    <submittedName>
        <fullName evidence="2">Uncharacterized protein</fullName>
    </submittedName>
</protein>
<dbReference type="PANTHER" id="PTHR36356:SF1">
    <property type="entry name" value="EXPRESSED PROTEIN"/>
    <property type="match status" value="1"/>
</dbReference>
<organism evidence="2 3">
    <name type="scientific">Citrus sinensis</name>
    <name type="common">Sweet orange</name>
    <name type="synonym">Citrus aurantium var. sinensis</name>
    <dbReference type="NCBI Taxonomy" id="2711"/>
    <lineage>
        <taxon>Eukaryota</taxon>
        <taxon>Viridiplantae</taxon>
        <taxon>Streptophyta</taxon>
        <taxon>Embryophyta</taxon>
        <taxon>Tracheophyta</taxon>
        <taxon>Spermatophyta</taxon>
        <taxon>Magnoliopsida</taxon>
        <taxon>eudicotyledons</taxon>
        <taxon>Gunneridae</taxon>
        <taxon>Pentapetalae</taxon>
        <taxon>rosids</taxon>
        <taxon>malvids</taxon>
        <taxon>Sapindales</taxon>
        <taxon>Rutaceae</taxon>
        <taxon>Aurantioideae</taxon>
        <taxon>Citrus</taxon>
    </lineage>
</organism>
<keyword evidence="1" id="KW-1133">Transmembrane helix</keyword>
<reference evidence="2 3" key="1">
    <citation type="submission" date="2014-04" db="EMBL/GenBank/DDBJ databases">
        <authorList>
            <consortium name="International Citrus Genome Consortium"/>
            <person name="Gmitter F."/>
            <person name="Chen C."/>
            <person name="Farmerie W."/>
            <person name="Harkins T."/>
            <person name="Desany B."/>
            <person name="Mohiuddin M."/>
            <person name="Kodira C."/>
            <person name="Borodovsky M."/>
            <person name="Lomsadze A."/>
            <person name="Burns P."/>
            <person name="Jenkins J."/>
            <person name="Prochnik S."/>
            <person name="Shu S."/>
            <person name="Chapman J."/>
            <person name="Pitluck S."/>
            <person name="Schmutz J."/>
            <person name="Rokhsar D."/>
        </authorList>
    </citation>
    <scope>NUCLEOTIDE SEQUENCE</scope>
</reference>
<feature type="transmembrane region" description="Helical" evidence="1">
    <location>
        <begin position="178"/>
        <end position="201"/>
    </location>
</feature>
<proteinExistence type="predicted"/>
<dbReference type="PANTHER" id="PTHR36356">
    <property type="entry name" value="EXPRESSED PROTEIN"/>
    <property type="match status" value="1"/>
</dbReference>
<sequence>MATTLTWQPLQLQPKTTLHIGRRRAATVRAFRRSDFDRFARRMTSGEAWRDAWRTANNGFEQLVFDAKKTAERIDRQYSVSRRLNSAARTAAVRARELDREFAISVRWRSFRMDFSRNWPRYRKQLNDFLNTPLGRSFATIFFLWFALSGWLFRILILATWVLPIAAPLLIGTVANNFVIKMAFSVLTVGIYCLIGMDVLLNEWVLVRLVRGSLLVPRARLFVVQAVETLCGNQKGTSFQEMVGARNLQSLMMTLLMLTLRRNEKILNIASDCQSDQTQRSK</sequence>
<dbReference type="Proteomes" id="UP000027120">
    <property type="component" value="Unassembled WGS sequence"/>
</dbReference>
<evidence type="ECO:0000256" key="1">
    <source>
        <dbReference type="SAM" id="Phobius"/>
    </source>
</evidence>
<keyword evidence="1" id="KW-0812">Transmembrane</keyword>
<feature type="transmembrane region" description="Helical" evidence="1">
    <location>
        <begin position="142"/>
        <end position="166"/>
    </location>
</feature>
<dbReference type="AlphaFoldDB" id="A0A067EGX3"/>
<dbReference type="EMBL" id="KK784997">
    <property type="protein sequence ID" value="KDO54323.1"/>
    <property type="molecule type" value="Genomic_DNA"/>
</dbReference>
<keyword evidence="3" id="KW-1185">Reference proteome</keyword>
<keyword evidence="1" id="KW-0472">Membrane</keyword>
<gene>
    <name evidence="2" type="ORF">CISIN_1g023461mg</name>
</gene>
<evidence type="ECO:0000313" key="3">
    <source>
        <dbReference type="Proteomes" id="UP000027120"/>
    </source>
</evidence>
<evidence type="ECO:0000313" key="2">
    <source>
        <dbReference type="EMBL" id="KDO54323.1"/>
    </source>
</evidence>
<accession>A0A067EGX3</accession>
<name>A0A067EGX3_CITSI</name>